<dbReference type="EMBL" id="CAJPVJ010010327">
    <property type="protein sequence ID" value="CAG2173146.1"/>
    <property type="molecule type" value="Genomic_DNA"/>
</dbReference>
<dbReference type="OrthoDB" id="6525356at2759"/>
<name>A0A7R9QSV6_9ACAR</name>
<proteinExistence type="inferred from homology"/>
<dbReference type="InterPro" id="IPR051549">
    <property type="entry name" value="PEP_Utilizing_Enz"/>
</dbReference>
<organism evidence="3">
    <name type="scientific">Oppiella nova</name>
    <dbReference type="NCBI Taxonomy" id="334625"/>
    <lineage>
        <taxon>Eukaryota</taxon>
        <taxon>Metazoa</taxon>
        <taxon>Ecdysozoa</taxon>
        <taxon>Arthropoda</taxon>
        <taxon>Chelicerata</taxon>
        <taxon>Arachnida</taxon>
        <taxon>Acari</taxon>
        <taxon>Acariformes</taxon>
        <taxon>Sarcoptiformes</taxon>
        <taxon>Oribatida</taxon>
        <taxon>Brachypylina</taxon>
        <taxon>Oppioidea</taxon>
        <taxon>Oppiidae</taxon>
        <taxon>Oppiella</taxon>
    </lineage>
</organism>
<evidence type="ECO:0000256" key="1">
    <source>
        <dbReference type="ARBA" id="ARBA00007837"/>
    </source>
</evidence>
<accession>A0A7R9QSV6</accession>
<feature type="non-terminal residue" evidence="3">
    <location>
        <position position="1"/>
    </location>
</feature>
<dbReference type="PANTHER" id="PTHR43615:SF1">
    <property type="entry name" value="PPDK_N DOMAIN-CONTAINING PROTEIN"/>
    <property type="match status" value="1"/>
</dbReference>
<gene>
    <name evidence="3" type="ORF">ONB1V03_LOCUS12599</name>
</gene>
<dbReference type="EMBL" id="OC925152">
    <property type="protein sequence ID" value="CAD7655959.1"/>
    <property type="molecule type" value="Genomic_DNA"/>
</dbReference>
<dbReference type="SUPFAM" id="SSF56059">
    <property type="entry name" value="Glutathione synthetase ATP-binding domain-like"/>
    <property type="match status" value="1"/>
</dbReference>
<sequence>MEGLLRRRLSTEIHKHYGNARDIEWGLFGGQIFMLQSRPVTNLDNSYTDYEIMHELDSSHPSEFEIYSRAHLGETFPGATSWTALQIHWGNKSSFVRLSLDMRLSTVEDYNPFVENMGCEYNQVMFNISNGAMTGFFEGYPKSKPAVSMVLAWFGHHIEDKDVIKCFNDNSQSRPKQSITSIFQKLNFFL</sequence>
<evidence type="ECO:0000313" key="3">
    <source>
        <dbReference type="EMBL" id="CAD7655959.1"/>
    </source>
</evidence>
<evidence type="ECO:0000313" key="4">
    <source>
        <dbReference type="Proteomes" id="UP000728032"/>
    </source>
</evidence>
<reference evidence="3" key="1">
    <citation type="submission" date="2020-11" db="EMBL/GenBank/DDBJ databases">
        <authorList>
            <person name="Tran Van P."/>
        </authorList>
    </citation>
    <scope>NUCLEOTIDE SEQUENCE</scope>
</reference>
<comment type="similarity">
    <text evidence="1">Belongs to the PEP-utilizing enzyme family.</text>
</comment>
<dbReference type="Proteomes" id="UP000728032">
    <property type="component" value="Unassembled WGS sequence"/>
</dbReference>
<feature type="domain" description="Pyruvate phosphate dikinase AMP/ATP-binding" evidence="2">
    <location>
        <begin position="8"/>
        <end position="46"/>
    </location>
</feature>
<dbReference type="Pfam" id="PF01326">
    <property type="entry name" value="PPDK_N"/>
    <property type="match status" value="1"/>
</dbReference>
<evidence type="ECO:0000259" key="2">
    <source>
        <dbReference type="Pfam" id="PF01326"/>
    </source>
</evidence>
<dbReference type="InterPro" id="IPR002192">
    <property type="entry name" value="PPDK_AMP/ATP-bd"/>
</dbReference>
<keyword evidence="4" id="KW-1185">Reference proteome</keyword>
<protein>
    <recommendedName>
        <fullName evidence="2">Pyruvate phosphate dikinase AMP/ATP-binding domain-containing protein</fullName>
    </recommendedName>
</protein>
<dbReference type="AlphaFoldDB" id="A0A7R9QSV6"/>
<dbReference type="Gene3D" id="3.30.470.20">
    <property type="entry name" value="ATP-grasp fold, B domain"/>
    <property type="match status" value="1"/>
</dbReference>
<dbReference type="PANTHER" id="PTHR43615">
    <property type="entry name" value="PHOSPHOENOLPYRUVATE SYNTHASE-RELATED"/>
    <property type="match status" value="1"/>
</dbReference>